<reference evidence="9" key="3">
    <citation type="journal article" date="2019" name="G3 (Bethesda)">
        <title>Hybrid Assembly of the Genome of the Entomopathogenic Nematode Steinernema carpocapsae Identifies the X-Chromosome.</title>
        <authorList>
            <person name="Serra L."/>
            <person name="Macchietto M."/>
            <person name="Macias-Munoz A."/>
            <person name="McGill C.J."/>
            <person name="Rodriguez I.M."/>
            <person name="Rodriguez B."/>
            <person name="Murad R."/>
            <person name="Mortazavi A."/>
        </authorList>
    </citation>
    <scope>NUCLEOTIDE SEQUENCE</scope>
    <source>
        <strain evidence="9">ALL</strain>
    </source>
</reference>
<comment type="function">
    <text evidence="1 8">Small GTPase required for proper localization of RNA polymerase II and III (RNAPII and RNAPIII). May act at an RNAP assembly step prior to nuclear import.</text>
</comment>
<dbReference type="InterPro" id="IPR004130">
    <property type="entry name" value="Gpn"/>
</dbReference>
<dbReference type="FunFam" id="3.40.50.300:FF:000338">
    <property type="entry name" value="GPN-loop GTPase 2"/>
    <property type="match status" value="1"/>
</dbReference>
<sequence length="268" mass="30056">MKYGQIVIGAPGAGKSTYCNGVTQILEGIRRPLISVNLDPANDTPPFHCDIDIRELISIGDAMKLLGLGPNGALVYCMRTLAKNSEWLKRRLAEKEGYVVIDMPGQLELYNSDDAVWKILQDLQKWGYRLTAVHMSDSLYCCDPGKFVAVVLAALSVMVNLEMPHVNVLSKVDLLRADDLPFRFDFFEEVPSMQRLVECLDDNPFLSKYKELNDGICSVIENYNLVNFIPLHVTSKESMSNLLKQIDVANGYSMVEATDLREIVMKDS</sequence>
<dbReference type="GO" id="GO:0005737">
    <property type="term" value="C:cytoplasm"/>
    <property type="evidence" value="ECO:0007669"/>
    <property type="project" value="TreeGrafter"/>
</dbReference>
<organism evidence="9">
    <name type="scientific">Steinernema carpocapsae</name>
    <name type="common">Entomopathogenic nematode</name>
    <dbReference type="NCBI Taxonomy" id="34508"/>
    <lineage>
        <taxon>Eukaryota</taxon>
        <taxon>Metazoa</taxon>
        <taxon>Ecdysozoa</taxon>
        <taxon>Nematoda</taxon>
        <taxon>Chromadorea</taxon>
        <taxon>Rhabditida</taxon>
        <taxon>Tylenchina</taxon>
        <taxon>Panagrolaimomorpha</taxon>
        <taxon>Strongyloidoidea</taxon>
        <taxon>Steinernematidae</taxon>
        <taxon>Steinernema</taxon>
    </lineage>
</organism>
<evidence type="ECO:0000256" key="7">
    <source>
        <dbReference type="ARBA" id="ARBA00046611"/>
    </source>
</evidence>
<comment type="subunit">
    <text evidence="7">Heterodimers with GPN1 or GPN3. Binds to RNA polymerase II (RNAPII).</text>
</comment>
<dbReference type="AlphaFoldDB" id="A0A4U5P6R3"/>
<keyword evidence="6 8" id="KW-0342">GTP-binding</keyword>
<dbReference type="GO" id="GO:0005525">
    <property type="term" value="F:GTP binding"/>
    <property type="evidence" value="ECO:0007669"/>
    <property type="project" value="UniProtKB-KW"/>
</dbReference>
<evidence type="ECO:0000256" key="1">
    <source>
        <dbReference type="ARBA" id="ARBA00003181"/>
    </source>
</evidence>
<dbReference type="STRING" id="34508.A0A4U5P6R3"/>
<evidence type="ECO:0000256" key="5">
    <source>
        <dbReference type="ARBA" id="ARBA00022801"/>
    </source>
</evidence>
<protein>
    <recommendedName>
        <fullName evidence="3 8">GPN-loop GTPase 2</fullName>
    </recommendedName>
</protein>
<evidence type="ECO:0000313" key="9">
    <source>
        <dbReference type="EMBL" id="TKR92077.1"/>
    </source>
</evidence>
<dbReference type="InterPro" id="IPR030231">
    <property type="entry name" value="Gpn2"/>
</dbReference>
<gene>
    <name evidence="9" type="ORF">L596_006794</name>
</gene>
<dbReference type="SUPFAM" id="SSF52540">
    <property type="entry name" value="P-loop containing nucleoside triphosphate hydrolases"/>
    <property type="match status" value="1"/>
</dbReference>
<dbReference type="CDD" id="cd17871">
    <property type="entry name" value="GPN2"/>
    <property type="match status" value="1"/>
</dbReference>
<dbReference type="PANTHER" id="PTHR21231">
    <property type="entry name" value="XPA-BINDING PROTEIN 1-RELATED"/>
    <property type="match status" value="1"/>
</dbReference>
<evidence type="ECO:0000256" key="2">
    <source>
        <dbReference type="ARBA" id="ARBA00005290"/>
    </source>
</evidence>
<evidence type="ECO:0000256" key="6">
    <source>
        <dbReference type="ARBA" id="ARBA00023134"/>
    </source>
</evidence>
<dbReference type="Gene3D" id="3.40.50.300">
    <property type="entry name" value="P-loop containing nucleotide triphosphate hydrolases"/>
    <property type="match status" value="1"/>
</dbReference>
<evidence type="ECO:0000256" key="8">
    <source>
        <dbReference type="RuleBase" id="RU365059"/>
    </source>
</evidence>
<keyword evidence="5 8" id="KW-0378">Hydrolase</keyword>
<reference evidence="9" key="1">
    <citation type="submission" date="2013-11" db="EMBL/GenBank/DDBJ databases">
        <authorList>
            <person name="Sternberg P."/>
            <person name="Dillman A."/>
            <person name="Macchietto M."/>
        </authorList>
    </citation>
    <scope>NUCLEOTIDE SEQUENCE</scope>
    <source>
        <strain evidence="9">ALL</strain>
    </source>
</reference>
<proteinExistence type="inferred from homology"/>
<keyword evidence="4 8" id="KW-0547">Nucleotide-binding</keyword>
<evidence type="ECO:0000256" key="3">
    <source>
        <dbReference type="ARBA" id="ARBA00014588"/>
    </source>
</evidence>
<dbReference type="InterPro" id="IPR027417">
    <property type="entry name" value="P-loop_NTPase"/>
</dbReference>
<dbReference type="PANTHER" id="PTHR21231:SF3">
    <property type="entry name" value="GPN-LOOP GTPASE 2"/>
    <property type="match status" value="1"/>
</dbReference>
<name>A0A4U5P6R3_STECR</name>
<accession>A0A4U5P6R3</accession>
<dbReference type="EMBL" id="AZBU02000002">
    <property type="protein sequence ID" value="TKR92077.1"/>
    <property type="molecule type" value="Genomic_DNA"/>
</dbReference>
<evidence type="ECO:0000256" key="4">
    <source>
        <dbReference type="ARBA" id="ARBA00022741"/>
    </source>
</evidence>
<comment type="similarity">
    <text evidence="2 8">Belongs to the GPN-loop GTPase family.</text>
</comment>
<comment type="caution">
    <text evidence="9">The sequence shown here is derived from an EMBL/GenBank/DDBJ whole genome shotgun (WGS) entry which is preliminary data.</text>
</comment>
<dbReference type="GO" id="GO:0003924">
    <property type="term" value="F:GTPase activity"/>
    <property type="evidence" value="ECO:0007669"/>
    <property type="project" value="TreeGrafter"/>
</dbReference>
<dbReference type="OrthoDB" id="5839at2759"/>
<reference evidence="9" key="2">
    <citation type="journal article" date="2015" name="Genome Biol.">
        <title>Comparative genomics of Steinernema reveals deeply conserved gene regulatory networks.</title>
        <authorList>
            <person name="Dillman A.R."/>
            <person name="Macchietto M."/>
            <person name="Porter C.F."/>
            <person name="Rogers A."/>
            <person name="Williams B."/>
            <person name="Antoshechkin I."/>
            <person name="Lee M.M."/>
            <person name="Goodwin Z."/>
            <person name="Lu X."/>
            <person name="Lewis E.E."/>
            <person name="Goodrich-Blair H."/>
            <person name="Stock S.P."/>
            <person name="Adams B.J."/>
            <person name="Sternberg P.W."/>
            <person name="Mortazavi A."/>
        </authorList>
    </citation>
    <scope>NUCLEOTIDE SEQUENCE [LARGE SCALE GENOMIC DNA]</scope>
    <source>
        <strain evidence="9">ALL</strain>
    </source>
</reference>
<dbReference type="Pfam" id="PF03029">
    <property type="entry name" value="ATP_bind_1"/>
    <property type="match status" value="1"/>
</dbReference>